<sequence>MILFPAIDLKDGKCVRLLRGDMARATVFNDSPAAQAKAFATAGCEWLHLVDLNGAVEGHPVNRAAVLEILKAVEVPTQLGGGIRTIESIAQWLEAGLQRVILGTIAVKEPGLVKAACKQWPGRIAVGIDARDGIVAVDGWTKQSTVRALDLALRFEDAGVAAIIYTDIDRDGAMGGVNVDATITLAQHLTTPVIASGGVSSLDDLRELLPAEEHGIIGAIVGRALYDGRVTVPDAIRVLKGER</sequence>
<dbReference type="InterPro" id="IPR006062">
    <property type="entry name" value="His_biosynth"/>
</dbReference>
<organism evidence="12 13">
    <name type="scientific">Enhydrobacter aerosaccus</name>
    <dbReference type="NCBI Taxonomy" id="225324"/>
    <lineage>
        <taxon>Bacteria</taxon>
        <taxon>Pseudomonadati</taxon>
        <taxon>Pseudomonadota</taxon>
        <taxon>Alphaproteobacteria</taxon>
        <taxon>Hyphomicrobiales</taxon>
        <taxon>Enhydrobacter</taxon>
    </lineage>
</organism>
<gene>
    <name evidence="9" type="primary">hisA</name>
    <name evidence="12" type="ORF">SAMN02745126_06433</name>
</gene>
<dbReference type="CDD" id="cd04732">
    <property type="entry name" value="HisA"/>
    <property type="match status" value="1"/>
</dbReference>
<dbReference type="UniPathway" id="UPA00031">
    <property type="reaction ID" value="UER00009"/>
</dbReference>
<evidence type="ECO:0000256" key="2">
    <source>
        <dbReference type="ARBA" id="ARBA00004496"/>
    </source>
</evidence>
<keyword evidence="8 9" id="KW-0413">Isomerase</keyword>
<accession>A0A1T4TKV7</accession>
<dbReference type="Gene3D" id="3.20.20.70">
    <property type="entry name" value="Aldolase class I"/>
    <property type="match status" value="1"/>
</dbReference>
<dbReference type="Pfam" id="PF00977">
    <property type="entry name" value="His_biosynth"/>
    <property type="match status" value="1"/>
</dbReference>
<dbReference type="InterPro" id="IPR006063">
    <property type="entry name" value="HisA_bact_arch"/>
</dbReference>
<comment type="pathway">
    <text evidence="3 9 11">Amino-acid biosynthesis; L-histidine biosynthesis; L-histidine from 5-phospho-alpha-D-ribose 1-diphosphate: step 4/9.</text>
</comment>
<dbReference type="InterPro" id="IPR044524">
    <property type="entry name" value="Isoase_HisA-like"/>
</dbReference>
<dbReference type="FunFam" id="3.20.20.70:FF:000009">
    <property type="entry name" value="1-(5-phosphoribosyl)-5-[(5-phosphoribosylamino)methylideneamino] imidazole-4-carboxamide isomerase"/>
    <property type="match status" value="1"/>
</dbReference>
<dbReference type="NCBIfam" id="TIGR00007">
    <property type="entry name" value="1-(5-phosphoribosyl)-5-[(5-phosphoribosylamino)methylideneamino]imidazole-4-carboxamide isomerase"/>
    <property type="match status" value="1"/>
</dbReference>
<dbReference type="RefSeq" id="WP_085938161.1">
    <property type="nucleotide sequence ID" value="NZ_FUWJ01000020.1"/>
</dbReference>
<dbReference type="InterPro" id="IPR023016">
    <property type="entry name" value="HisA/PriA"/>
</dbReference>
<dbReference type="EC" id="5.3.1.16" evidence="9 11"/>
<dbReference type="InterPro" id="IPR013785">
    <property type="entry name" value="Aldolase_TIM"/>
</dbReference>
<dbReference type="PANTHER" id="PTHR43090:SF2">
    <property type="entry name" value="1-(5-PHOSPHORIBOSYL)-5-[(5-PHOSPHORIBOSYLAMINO)METHYLIDENEAMINO] IMIDAZOLE-4-CARBOXAMIDE ISOMERASE"/>
    <property type="match status" value="1"/>
</dbReference>
<proteinExistence type="inferred from homology"/>
<evidence type="ECO:0000256" key="3">
    <source>
        <dbReference type="ARBA" id="ARBA00005133"/>
    </source>
</evidence>
<dbReference type="STRING" id="225324.SAMN02745126_06433"/>
<comment type="subcellular location">
    <subcellularLocation>
        <location evidence="2 9 11">Cytoplasm</location>
    </subcellularLocation>
</comment>
<reference evidence="13" key="1">
    <citation type="submission" date="2017-02" db="EMBL/GenBank/DDBJ databases">
        <authorList>
            <person name="Varghese N."/>
            <person name="Submissions S."/>
        </authorList>
    </citation>
    <scope>NUCLEOTIDE SEQUENCE [LARGE SCALE GENOMIC DNA]</scope>
    <source>
        <strain evidence="13">ATCC 27094</strain>
    </source>
</reference>
<comment type="similarity">
    <text evidence="4 9 10">Belongs to the HisA/HisF family.</text>
</comment>
<keyword evidence="13" id="KW-1185">Reference proteome</keyword>
<evidence type="ECO:0000256" key="1">
    <source>
        <dbReference type="ARBA" id="ARBA00000901"/>
    </source>
</evidence>
<dbReference type="GO" id="GO:0000162">
    <property type="term" value="P:L-tryptophan biosynthetic process"/>
    <property type="evidence" value="ECO:0007669"/>
    <property type="project" value="TreeGrafter"/>
</dbReference>
<evidence type="ECO:0000313" key="13">
    <source>
        <dbReference type="Proteomes" id="UP000190092"/>
    </source>
</evidence>
<name>A0A1T4TKV7_9HYPH</name>
<evidence type="ECO:0000256" key="9">
    <source>
        <dbReference type="HAMAP-Rule" id="MF_01014"/>
    </source>
</evidence>
<dbReference type="InterPro" id="IPR011060">
    <property type="entry name" value="RibuloseP-bd_barrel"/>
</dbReference>
<protein>
    <recommendedName>
        <fullName evidence="9 11">1-(5-phosphoribosyl)-5-[(5-phosphoribosylamino)methylideneamino] imidazole-4-carboxamide isomerase</fullName>
        <ecNumber evidence="9 11">5.3.1.16</ecNumber>
    </recommendedName>
    <alternativeName>
        <fullName evidence="9">Phosphoribosylformimino-5-aminoimidazole carboxamide ribotide isomerase</fullName>
    </alternativeName>
</protein>
<dbReference type="SUPFAM" id="SSF51366">
    <property type="entry name" value="Ribulose-phoshate binding barrel"/>
    <property type="match status" value="1"/>
</dbReference>
<keyword evidence="7 9" id="KW-0368">Histidine biosynthesis</keyword>
<dbReference type="PANTHER" id="PTHR43090">
    <property type="entry name" value="1-(5-PHOSPHORIBOSYL)-5-[(5-PHOSPHORIBOSYLAMINO)METHYLIDENEAMINO] IMIDAZOLE-4-CARBOXAMIDE ISOMERASE"/>
    <property type="match status" value="1"/>
</dbReference>
<evidence type="ECO:0000256" key="4">
    <source>
        <dbReference type="ARBA" id="ARBA00009667"/>
    </source>
</evidence>
<dbReference type="Proteomes" id="UP000190092">
    <property type="component" value="Unassembled WGS sequence"/>
</dbReference>
<dbReference type="HAMAP" id="MF_01014">
    <property type="entry name" value="HisA"/>
    <property type="match status" value="1"/>
</dbReference>
<evidence type="ECO:0000256" key="11">
    <source>
        <dbReference type="RuleBase" id="RU003658"/>
    </source>
</evidence>
<dbReference type="GO" id="GO:0003949">
    <property type="term" value="F:1-(5-phosphoribosyl)-5-[(5-phosphoribosylamino)methylideneamino]imidazole-4-carboxamide isomerase activity"/>
    <property type="evidence" value="ECO:0007669"/>
    <property type="project" value="UniProtKB-UniRule"/>
</dbReference>
<evidence type="ECO:0000256" key="8">
    <source>
        <dbReference type="ARBA" id="ARBA00023235"/>
    </source>
</evidence>
<feature type="active site" description="Proton acceptor" evidence="9">
    <location>
        <position position="8"/>
    </location>
</feature>
<dbReference type="OrthoDB" id="9807749at2"/>
<dbReference type="NCBIfam" id="NF010112">
    <property type="entry name" value="PRK13585.1"/>
    <property type="match status" value="1"/>
</dbReference>
<evidence type="ECO:0000256" key="5">
    <source>
        <dbReference type="ARBA" id="ARBA00022490"/>
    </source>
</evidence>
<evidence type="ECO:0000256" key="6">
    <source>
        <dbReference type="ARBA" id="ARBA00022605"/>
    </source>
</evidence>
<dbReference type="GO" id="GO:0000105">
    <property type="term" value="P:L-histidine biosynthetic process"/>
    <property type="evidence" value="ECO:0007669"/>
    <property type="project" value="UniProtKB-UniRule"/>
</dbReference>
<evidence type="ECO:0000256" key="7">
    <source>
        <dbReference type="ARBA" id="ARBA00023102"/>
    </source>
</evidence>
<comment type="catalytic activity">
    <reaction evidence="1 9 11">
        <text>1-(5-phospho-beta-D-ribosyl)-5-[(5-phospho-beta-D-ribosylamino)methylideneamino]imidazole-4-carboxamide = 5-[(5-phospho-1-deoxy-D-ribulos-1-ylimino)methylamino]-1-(5-phospho-beta-D-ribosyl)imidazole-4-carboxamide</text>
        <dbReference type="Rhea" id="RHEA:15469"/>
        <dbReference type="ChEBI" id="CHEBI:58435"/>
        <dbReference type="ChEBI" id="CHEBI:58525"/>
        <dbReference type="EC" id="5.3.1.16"/>
    </reaction>
</comment>
<keyword evidence="6 9" id="KW-0028">Amino-acid biosynthesis</keyword>
<evidence type="ECO:0000256" key="10">
    <source>
        <dbReference type="RuleBase" id="RU003657"/>
    </source>
</evidence>
<dbReference type="EMBL" id="FUWJ01000020">
    <property type="protein sequence ID" value="SKA40921.1"/>
    <property type="molecule type" value="Genomic_DNA"/>
</dbReference>
<feature type="active site" description="Proton donor" evidence="9">
    <location>
        <position position="129"/>
    </location>
</feature>
<keyword evidence="5 9" id="KW-0963">Cytoplasm</keyword>
<dbReference type="GO" id="GO:0005737">
    <property type="term" value="C:cytoplasm"/>
    <property type="evidence" value="ECO:0007669"/>
    <property type="project" value="UniProtKB-SubCell"/>
</dbReference>
<dbReference type="AlphaFoldDB" id="A0A1T4TKV7"/>
<evidence type="ECO:0000313" key="12">
    <source>
        <dbReference type="EMBL" id="SKA40921.1"/>
    </source>
</evidence>